<evidence type="ECO:0000259" key="7">
    <source>
        <dbReference type="PROSITE" id="PS51099"/>
    </source>
</evidence>
<dbReference type="CDD" id="cd05569">
    <property type="entry name" value="PTS_IIB_fructose"/>
    <property type="match status" value="1"/>
</dbReference>
<organism evidence="8">
    <name type="scientific">Clostridium tertium</name>
    <dbReference type="NCBI Taxonomy" id="1559"/>
    <lineage>
        <taxon>Bacteria</taxon>
        <taxon>Bacillati</taxon>
        <taxon>Bacillota</taxon>
        <taxon>Clostridia</taxon>
        <taxon>Eubacteriales</taxon>
        <taxon>Clostridiaceae</taxon>
        <taxon>Clostridium</taxon>
    </lineage>
</organism>
<evidence type="ECO:0000256" key="5">
    <source>
        <dbReference type="ARBA" id="ARBA00022683"/>
    </source>
</evidence>
<proteinExistence type="predicted"/>
<dbReference type="AlphaFoldDB" id="A0A6N3AY32"/>
<keyword evidence="6" id="KW-0418">Kinase</keyword>
<dbReference type="PANTHER" id="PTHR30505">
    <property type="entry name" value="FRUCTOSE-LIKE PERMEASE"/>
    <property type="match status" value="1"/>
</dbReference>
<dbReference type="GO" id="GO:0016301">
    <property type="term" value="F:kinase activity"/>
    <property type="evidence" value="ECO:0007669"/>
    <property type="project" value="UniProtKB-KW"/>
</dbReference>
<reference evidence="8" key="1">
    <citation type="submission" date="2019-11" db="EMBL/GenBank/DDBJ databases">
        <authorList>
            <person name="Feng L."/>
        </authorList>
    </citation>
    <scope>NUCLEOTIDE SEQUENCE</scope>
    <source>
        <strain evidence="8">CTertiumLFYP3</strain>
    </source>
</reference>
<keyword evidence="5" id="KW-0598">Phosphotransferase system</keyword>
<dbReference type="GO" id="GO:0022877">
    <property type="term" value="F:protein-N(PI)-phosphohistidine-fructose phosphotransferase system transporter activity"/>
    <property type="evidence" value="ECO:0007669"/>
    <property type="project" value="InterPro"/>
</dbReference>
<keyword evidence="4 8" id="KW-0808">Transferase</keyword>
<dbReference type="InterPro" id="IPR003501">
    <property type="entry name" value="PTS_EIIB_2/3"/>
</dbReference>
<dbReference type="Gene3D" id="3.40.50.2300">
    <property type="match status" value="1"/>
</dbReference>
<keyword evidence="1" id="KW-0813">Transport</keyword>
<dbReference type="InterPro" id="IPR036095">
    <property type="entry name" value="PTS_EIIB-like_sf"/>
</dbReference>
<gene>
    <name evidence="8" type="primary">fryB_1</name>
    <name evidence="8" type="ORF">CTLFYP3_01087</name>
</gene>
<evidence type="ECO:0000256" key="3">
    <source>
        <dbReference type="ARBA" id="ARBA00022597"/>
    </source>
</evidence>
<protein>
    <submittedName>
        <fullName evidence="8">Fructose-like phosphotransferase enzyme IIB component 1</fullName>
        <ecNumber evidence="8">2.7.1.69</ecNumber>
    </submittedName>
</protein>
<feature type="domain" description="PTS EIIB type-2" evidence="7">
    <location>
        <begin position="1"/>
        <end position="99"/>
    </location>
</feature>
<dbReference type="Pfam" id="PF02302">
    <property type="entry name" value="PTS_IIB"/>
    <property type="match status" value="1"/>
</dbReference>
<dbReference type="RefSeq" id="WP_156625619.1">
    <property type="nucleotide sequence ID" value="NZ_CACRTO010000009.1"/>
</dbReference>
<dbReference type="FunFam" id="3.40.50.2300:FF:000014">
    <property type="entry name" value="PTS system fructose-like transporter subunit IIB"/>
    <property type="match status" value="1"/>
</dbReference>
<dbReference type="InterPro" id="IPR013011">
    <property type="entry name" value="PTS_EIIB_2"/>
</dbReference>
<dbReference type="GO" id="GO:0009401">
    <property type="term" value="P:phosphoenolpyruvate-dependent sugar phosphotransferase system"/>
    <property type="evidence" value="ECO:0007669"/>
    <property type="project" value="UniProtKB-KW"/>
</dbReference>
<dbReference type="GO" id="GO:0005886">
    <property type="term" value="C:plasma membrane"/>
    <property type="evidence" value="ECO:0007669"/>
    <property type="project" value="TreeGrafter"/>
</dbReference>
<evidence type="ECO:0000256" key="6">
    <source>
        <dbReference type="ARBA" id="ARBA00022777"/>
    </source>
</evidence>
<sequence length="100" mass="10890">MKFVGVTACPAGVAHTYMAAKALEKEAKERGHEIFIEKQGSLGIEDELEMNQIDEADAVILAVAVGIEGEERFEGKKVLEVAIGEALKDVKKIFDELESI</sequence>
<accession>A0A6N3AY32</accession>
<dbReference type="InterPro" id="IPR050864">
    <property type="entry name" value="Bacterial_PTS_Sugar_Transport"/>
</dbReference>
<dbReference type="PANTHER" id="PTHR30505:SF0">
    <property type="entry name" value="FRUCTOSE-LIKE PTS SYSTEM EIIBC COMPONENT-RELATED"/>
    <property type="match status" value="1"/>
</dbReference>
<keyword evidence="3" id="KW-0762">Sugar transport</keyword>
<dbReference type="EMBL" id="CACRTO010000009">
    <property type="protein sequence ID" value="VYT95078.1"/>
    <property type="molecule type" value="Genomic_DNA"/>
</dbReference>
<evidence type="ECO:0000256" key="1">
    <source>
        <dbReference type="ARBA" id="ARBA00022448"/>
    </source>
</evidence>
<evidence type="ECO:0000313" key="8">
    <source>
        <dbReference type="EMBL" id="VYT95078.1"/>
    </source>
</evidence>
<evidence type="ECO:0000256" key="2">
    <source>
        <dbReference type="ARBA" id="ARBA00022553"/>
    </source>
</evidence>
<evidence type="ECO:0000256" key="4">
    <source>
        <dbReference type="ARBA" id="ARBA00022679"/>
    </source>
</evidence>
<dbReference type="GO" id="GO:0090563">
    <property type="term" value="F:protein-phosphocysteine-sugar phosphotransferase activity"/>
    <property type="evidence" value="ECO:0007669"/>
    <property type="project" value="TreeGrafter"/>
</dbReference>
<name>A0A6N3AY32_9CLOT</name>
<dbReference type="NCBIfam" id="TIGR00829">
    <property type="entry name" value="FRU"/>
    <property type="match status" value="1"/>
</dbReference>
<dbReference type="EC" id="2.7.1.69" evidence="8"/>
<dbReference type="PROSITE" id="PS51099">
    <property type="entry name" value="PTS_EIIB_TYPE_2"/>
    <property type="match status" value="1"/>
</dbReference>
<dbReference type="SUPFAM" id="SSF52794">
    <property type="entry name" value="PTS system IIB component-like"/>
    <property type="match status" value="1"/>
</dbReference>
<dbReference type="InterPro" id="IPR003353">
    <property type="entry name" value="PTS_IIB_fruc"/>
</dbReference>
<keyword evidence="2" id="KW-0597">Phosphoprotein</keyword>